<evidence type="ECO:0000256" key="4">
    <source>
        <dbReference type="ARBA" id="ARBA00022490"/>
    </source>
</evidence>
<evidence type="ECO:0000259" key="10">
    <source>
        <dbReference type="SMART" id="SM00841"/>
    </source>
</evidence>
<dbReference type="FunFam" id="2.40.50.140:FF:000009">
    <property type="entry name" value="Elongation factor P"/>
    <property type="match status" value="1"/>
</dbReference>
<dbReference type="InterPro" id="IPR013852">
    <property type="entry name" value="Transl_elong_P/YeiP_CS"/>
</dbReference>
<dbReference type="HAMAP" id="MF_00141">
    <property type="entry name" value="EF_P"/>
    <property type="match status" value="1"/>
</dbReference>
<evidence type="ECO:0000256" key="9">
    <source>
        <dbReference type="RuleBase" id="RU004389"/>
    </source>
</evidence>
<dbReference type="CDD" id="cd04470">
    <property type="entry name" value="S1_EF-P_repeat_1"/>
    <property type="match status" value="1"/>
</dbReference>
<reference evidence="12 13" key="1">
    <citation type="submission" date="2017-08" db="EMBL/GenBank/DDBJ databases">
        <title>Infants hospitalized years apart are colonized by the same room-sourced microbial strains.</title>
        <authorList>
            <person name="Brooks B."/>
            <person name="Olm M.R."/>
            <person name="Firek B.A."/>
            <person name="Baker R."/>
            <person name="Thomas B.C."/>
            <person name="Morowitz M.J."/>
            <person name="Banfield J.F."/>
        </authorList>
    </citation>
    <scope>NUCLEOTIDE SEQUENCE [LARGE SCALE GENOMIC DNA]</scope>
    <source>
        <strain evidence="12">S2_018_000_R2_104</strain>
    </source>
</reference>
<dbReference type="PANTHER" id="PTHR30053">
    <property type="entry name" value="ELONGATION FACTOR P"/>
    <property type="match status" value="1"/>
</dbReference>
<dbReference type="InterPro" id="IPR011768">
    <property type="entry name" value="Transl_elongation_fac_P"/>
</dbReference>
<dbReference type="GO" id="GO:0003746">
    <property type="term" value="F:translation elongation factor activity"/>
    <property type="evidence" value="ECO:0007669"/>
    <property type="project" value="UniProtKB-UniRule"/>
</dbReference>
<evidence type="ECO:0000256" key="1">
    <source>
        <dbReference type="ARBA" id="ARBA00004496"/>
    </source>
</evidence>
<evidence type="ECO:0000256" key="7">
    <source>
        <dbReference type="HAMAP-Rule" id="MF_00141"/>
    </source>
</evidence>
<comment type="pathway">
    <text evidence="2 7">Protein biosynthesis; polypeptide chain elongation.</text>
</comment>
<feature type="domain" description="Elongation factor P C-terminal" evidence="10">
    <location>
        <begin position="133"/>
        <end position="188"/>
    </location>
</feature>
<sequence>MKVAAITLRKGHVLDRDGDGRLWVVTGYEIMQPGKGASVIQVEMRDVRSGNKDNIRYRTQETVERVRLEQAEFTYLYNDGDQTYTFMDKETFEQVEVKKDVIGDQAKWLQDGMEVTIESFETEALSVELPDNVIVTVEEAEPVVKGQTASSSYKPAIVTGGVKVLVPPFIDVGTRIVVKTEDGSYSERAKD</sequence>
<evidence type="ECO:0000256" key="5">
    <source>
        <dbReference type="ARBA" id="ARBA00022768"/>
    </source>
</evidence>
<dbReference type="InterPro" id="IPR020599">
    <property type="entry name" value="Transl_elong_fac_P/YeiP"/>
</dbReference>
<dbReference type="SUPFAM" id="SSF50104">
    <property type="entry name" value="Translation proteins SH3-like domain"/>
    <property type="match status" value="1"/>
</dbReference>
<comment type="similarity">
    <text evidence="3 7 9">Belongs to the elongation factor P family.</text>
</comment>
<dbReference type="InterPro" id="IPR014722">
    <property type="entry name" value="Rib_uL2_dom2"/>
</dbReference>
<protein>
    <recommendedName>
        <fullName evidence="7 8">Elongation factor P</fullName>
        <shortName evidence="7">EF-P</shortName>
    </recommendedName>
</protein>
<dbReference type="UniPathway" id="UPA00345"/>
<dbReference type="NCBIfam" id="NF001810">
    <property type="entry name" value="PRK00529.1"/>
    <property type="match status" value="1"/>
</dbReference>
<evidence type="ECO:0000313" key="13">
    <source>
        <dbReference type="Proteomes" id="UP000249557"/>
    </source>
</evidence>
<evidence type="ECO:0000256" key="3">
    <source>
        <dbReference type="ARBA" id="ARBA00009479"/>
    </source>
</evidence>
<evidence type="ECO:0000256" key="6">
    <source>
        <dbReference type="ARBA" id="ARBA00022917"/>
    </source>
</evidence>
<dbReference type="GO" id="GO:0005829">
    <property type="term" value="C:cytosol"/>
    <property type="evidence" value="ECO:0007669"/>
    <property type="project" value="UniProtKB-ARBA"/>
</dbReference>
<dbReference type="SMART" id="SM00841">
    <property type="entry name" value="Elong-fact-P_C"/>
    <property type="match status" value="1"/>
</dbReference>
<dbReference type="NCBIfam" id="TIGR00038">
    <property type="entry name" value="efp"/>
    <property type="match status" value="1"/>
</dbReference>
<feature type="domain" description="Translation elongation factor P/YeiP central" evidence="11">
    <location>
        <begin position="70"/>
        <end position="125"/>
    </location>
</feature>
<dbReference type="PANTHER" id="PTHR30053:SF14">
    <property type="entry name" value="TRANSLATION ELONGATION FACTOR KOW-LIKE DOMAIN-CONTAINING PROTEIN"/>
    <property type="match status" value="1"/>
</dbReference>
<accession>A0A2W4ZZ52</accession>
<dbReference type="FunFam" id="2.40.50.140:FF:000004">
    <property type="entry name" value="Elongation factor P"/>
    <property type="match status" value="1"/>
</dbReference>
<dbReference type="InterPro" id="IPR013185">
    <property type="entry name" value="Transl_elong_KOW-like"/>
</dbReference>
<dbReference type="PROSITE" id="PS01275">
    <property type="entry name" value="EFP"/>
    <property type="match status" value="1"/>
</dbReference>
<keyword evidence="4 7" id="KW-0963">Cytoplasm</keyword>
<keyword evidence="6 7" id="KW-0648">Protein biosynthesis</keyword>
<dbReference type="EMBL" id="QFNK01000053">
    <property type="protein sequence ID" value="PZO87553.1"/>
    <property type="molecule type" value="Genomic_DNA"/>
</dbReference>
<organism evidence="12 13">
    <name type="scientific">Micavibrio aeruginosavorus</name>
    <dbReference type="NCBI Taxonomy" id="349221"/>
    <lineage>
        <taxon>Bacteria</taxon>
        <taxon>Pseudomonadati</taxon>
        <taxon>Bdellovibrionota</taxon>
        <taxon>Bdellovibrionia</taxon>
        <taxon>Bdellovibrionales</taxon>
        <taxon>Pseudobdellovibrionaceae</taxon>
        <taxon>Micavibrio</taxon>
    </lineage>
</organism>
<dbReference type="Proteomes" id="UP000249557">
    <property type="component" value="Unassembled WGS sequence"/>
</dbReference>
<dbReference type="GO" id="GO:0043043">
    <property type="term" value="P:peptide biosynthetic process"/>
    <property type="evidence" value="ECO:0007669"/>
    <property type="project" value="InterPro"/>
</dbReference>
<evidence type="ECO:0000256" key="2">
    <source>
        <dbReference type="ARBA" id="ARBA00004815"/>
    </source>
</evidence>
<keyword evidence="5 7" id="KW-0251">Elongation factor</keyword>
<dbReference type="CDD" id="cd05794">
    <property type="entry name" value="S1_EF-P_repeat_2"/>
    <property type="match status" value="1"/>
</dbReference>
<comment type="function">
    <text evidence="7">Involved in peptide bond synthesis. Stimulates efficient translation and peptide-bond synthesis on native or reconstituted 70S ribosomes in vitro. Probably functions indirectly by altering the affinity of the ribosome for aminoacyl-tRNA, thus increasing their reactivity as acceptors for peptidyl transferase.</text>
</comment>
<evidence type="ECO:0000259" key="11">
    <source>
        <dbReference type="SMART" id="SM01185"/>
    </source>
</evidence>
<dbReference type="InterPro" id="IPR001059">
    <property type="entry name" value="Transl_elong_P/YeiP_cen"/>
</dbReference>
<dbReference type="AlphaFoldDB" id="A0A2W4ZZ52"/>
<evidence type="ECO:0000313" key="12">
    <source>
        <dbReference type="EMBL" id="PZO87553.1"/>
    </source>
</evidence>
<dbReference type="Pfam" id="PF01132">
    <property type="entry name" value="EFP"/>
    <property type="match status" value="1"/>
</dbReference>
<dbReference type="Pfam" id="PF08207">
    <property type="entry name" value="EFP_N"/>
    <property type="match status" value="1"/>
</dbReference>
<dbReference type="InterPro" id="IPR015365">
    <property type="entry name" value="Elong-fact-P_C"/>
</dbReference>
<dbReference type="SMART" id="SM01185">
    <property type="entry name" value="EFP"/>
    <property type="match status" value="1"/>
</dbReference>
<gene>
    <name evidence="7 12" type="primary">efp</name>
    <name evidence="12" type="ORF">DI626_03760</name>
</gene>
<proteinExistence type="inferred from homology"/>
<dbReference type="InterPro" id="IPR012340">
    <property type="entry name" value="NA-bd_OB-fold"/>
</dbReference>
<dbReference type="InterPro" id="IPR008991">
    <property type="entry name" value="Translation_prot_SH3-like_sf"/>
</dbReference>
<dbReference type="Gene3D" id="2.40.50.140">
    <property type="entry name" value="Nucleic acid-binding proteins"/>
    <property type="match status" value="2"/>
</dbReference>
<dbReference type="Gene3D" id="2.30.30.30">
    <property type="match status" value="1"/>
</dbReference>
<comment type="caution">
    <text evidence="12">The sequence shown here is derived from an EMBL/GenBank/DDBJ whole genome shotgun (WGS) entry which is preliminary data.</text>
</comment>
<evidence type="ECO:0000256" key="8">
    <source>
        <dbReference type="NCBIfam" id="TIGR00038"/>
    </source>
</evidence>
<name>A0A2W4ZZ52_9BACT</name>
<dbReference type="Pfam" id="PF09285">
    <property type="entry name" value="Elong-fact-P_C"/>
    <property type="match status" value="1"/>
</dbReference>
<dbReference type="SUPFAM" id="SSF50249">
    <property type="entry name" value="Nucleic acid-binding proteins"/>
    <property type="match status" value="2"/>
</dbReference>
<comment type="subcellular location">
    <subcellularLocation>
        <location evidence="1 7">Cytoplasm</location>
    </subcellularLocation>
</comment>
<dbReference type="PIRSF" id="PIRSF005901">
    <property type="entry name" value="EF-P"/>
    <property type="match status" value="1"/>
</dbReference>